<dbReference type="InterPro" id="IPR036259">
    <property type="entry name" value="MFS_trans_sf"/>
</dbReference>
<dbReference type="PROSITE" id="PS00216">
    <property type="entry name" value="SUGAR_TRANSPORT_1"/>
    <property type="match status" value="2"/>
</dbReference>
<dbReference type="InterPro" id="IPR005829">
    <property type="entry name" value="Sugar_transporter_CS"/>
</dbReference>
<dbReference type="InterPro" id="IPR011701">
    <property type="entry name" value="MFS"/>
</dbReference>
<feature type="transmembrane region" description="Helical" evidence="6">
    <location>
        <begin position="216"/>
        <end position="240"/>
    </location>
</feature>
<comment type="subcellular location">
    <subcellularLocation>
        <location evidence="1">Cell membrane</location>
        <topology evidence="1">Multi-pass membrane protein</topology>
    </subcellularLocation>
</comment>
<keyword evidence="9" id="KW-1185">Reference proteome</keyword>
<evidence type="ECO:0000313" key="8">
    <source>
        <dbReference type="EMBL" id="MFD2532188.1"/>
    </source>
</evidence>
<dbReference type="InterPro" id="IPR050189">
    <property type="entry name" value="MFS_Efflux_Transporters"/>
</dbReference>
<dbReference type="EMBL" id="JBHULI010000024">
    <property type="protein sequence ID" value="MFD2532188.1"/>
    <property type="molecule type" value="Genomic_DNA"/>
</dbReference>
<evidence type="ECO:0000256" key="5">
    <source>
        <dbReference type="ARBA" id="ARBA00023136"/>
    </source>
</evidence>
<feature type="transmembrane region" description="Helical" evidence="6">
    <location>
        <begin position="282"/>
        <end position="299"/>
    </location>
</feature>
<keyword evidence="2" id="KW-1003">Cell membrane</keyword>
<feature type="transmembrane region" description="Helical" evidence="6">
    <location>
        <begin position="102"/>
        <end position="124"/>
    </location>
</feature>
<dbReference type="PANTHER" id="PTHR43124">
    <property type="entry name" value="PURINE EFFLUX PUMP PBUE"/>
    <property type="match status" value="1"/>
</dbReference>
<feature type="transmembrane region" description="Helical" evidence="6">
    <location>
        <begin position="305"/>
        <end position="323"/>
    </location>
</feature>
<proteinExistence type="predicted"/>
<evidence type="ECO:0000313" key="9">
    <source>
        <dbReference type="Proteomes" id="UP001597460"/>
    </source>
</evidence>
<comment type="caution">
    <text evidence="8">The sequence shown here is derived from an EMBL/GenBank/DDBJ whole genome shotgun (WGS) entry which is preliminary data.</text>
</comment>
<dbReference type="Pfam" id="PF07690">
    <property type="entry name" value="MFS_1"/>
    <property type="match status" value="2"/>
</dbReference>
<dbReference type="SUPFAM" id="SSF103473">
    <property type="entry name" value="MFS general substrate transporter"/>
    <property type="match status" value="1"/>
</dbReference>
<dbReference type="InterPro" id="IPR020846">
    <property type="entry name" value="MFS_dom"/>
</dbReference>
<evidence type="ECO:0000256" key="4">
    <source>
        <dbReference type="ARBA" id="ARBA00022989"/>
    </source>
</evidence>
<keyword evidence="5 6" id="KW-0472">Membrane</keyword>
<evidence type="ECO:0000256" key="2">
    <source>
        <dbReference type="ARBA" id="ARBA00022475"/>
    </source>
</evidence>
<feature type="transmembrane region" description="Helical" evidence="6">
    <location>
        <begin position="344"/>
        <end position="363"/>
    </location>
</feature>
<dbReference type="PANTHER" id="PTHR43124:SF3">
    <property type="entry name" value="CHLORAMPHENICOL EFFLUX PUMP RV0191"/>
    <property type="match status" value="1"/>
</dbReference>
<dbReference type="Gene3D" id="1.20.1250.20">
    <property type="entry name" value="MFS general substrate transporter like domains"/>
    <property type="match status" value="2"/>
</dbReference>
<evidence type="ECO:0000256" key="6">
    <source>
        <dbReference type="SAM" id="Phobius"/>
    </source>
</evidence>
<reference evidence="9" key="1">
    <citation type="journal article" date="2019" name="Int. J. Syst. Evol. Microbiol.">
        <title>The Global Catalogue of Microorganisms (GCM) 10K type strain sequencing project: providing services to taxonomists for standard genome sequencing and annotation.</title>
        <authorList>
            <consortium name="The Broad Institute Genomics Platform"/>
            <consortium name="The Broad Institute Genome Sequencing Center for Infectious Disease"/>
            <person name="Wu L."/>
            <person name="Ma J."/>
        </authorList>
    </citation>
    <scope>NUCLEOTIDE SEQUENCE [LARGE SCALE GENOMIC DNA]</scope>
    <source>
        <strain evidence="9">KCTC 52042</strain>
    </source>
</reference>
<dbReference type="Proteomes" id="UP001597460">
    <property type="component" value="Unassembled WGS sequence"/>
</dbReference>
<feature type="transmembrane region" description="Helical" evidence="6">
    <location>
        <begin position="164"/>
        <end position="184"/>
    </location>
</feature>
<evidence type="ECO:0000256" key="1">
    <source>
        <dbReference type="ARBA" id="ARBA00004651"/>
    </source>
</evidence>
<feature type="transmembrane region" description="Helical" evidence="6">
    <location>
        <begin position="369"/>
        <end position="388"/>
    </location>
</feature>
<feature type="transmembrane region" description="Helical" evidence="6">
    <location>
        <begin position="252"/>
        <end position="270"/>
    </location>
</feature>
<dbReference type="PROSITE" id="PS50850">
    <property type="entry name" value="MFS"/>
    <property type="match status" value="1"/>
</dbReference>
<organism evidence="8 9">
    <name type="scientific">Gracilimonas halophila</name>
    <dbReference type="NCBI Taxonomy" id="1834464"/>
    <lineage>
        <taxon>Bacteria</taxon>
        <taxon>Pseudomonadati</taxon>
        <taxon>Balneolota</taxon>
        <taxon>Balneolia</taxon>
        <taxon>Balneolales</taxon>
        <taxon>Balneolaceae</taxon>
        <taxon>Gracilimonas</taxon>
    </lineage>
</organism>
<gene>
    <name evidence="8" type="ORF">ACFSVN_07000</name>
</gene>
<dbReference type="CDD" id="cd17324">
    <property type="entry name" value="MFS_NepI_like"/>
    <property type="match status" value="1"/>
</dbReference>
<evidence type="ECO:0000259" key="7">
    <source>
        <dbReference type="PROSITE" id="PS50850"/>
    </source>
</evidence>
<keyword evidence="4 6" id="KW-1133">Transmembrane helix</keyword>
<feature type="transmembrane region" description="Helical" evidence="6">
    <location>
        <begin position="47"/>
        <end position="66"/>
    </location>
</feature>
<name>A0ABW5JHI0_9BACT</name>
<evidence type="ECO:0000256" key="3">
    <source>
        <dbReference type="ARBA" id="ARBA00022692"/>
    </source>
</evidence>
<feature type="transmembrane region" description="Helical" evidence="6">
    <location>
        <begin position="136"/>
        <end position="158"/>
    </location>
</feature>
<keyword evidence="3 6" id="KW-0812">Transmembrane</keyword>
<dbReference type="RefSeq" id="WP_390300411.1">
    <property type="nucleotide sequence ID" value="NZ_JBHULI010000024.1"/>
</dbReference>
<feature type="transmembrane region" description="Helical" evidence="6">
    <location>
        <begin position="78"/>
        <end position="96"/>
    </location>
</feature>
<feature type="transmembrane region" description="Helical" evidence="6">
    <location>
        <begin position="12"/>
        <end position="35"/>
    </location>
</feature>
<sequence length="400" mass="43135">MNKQQDGNPYIIIFALWLLVFAASSQVMIISPILPRISEQLGTPLEILGNLVTIYAVMVGVFAIIMGPLSDKIGRRKILLIGTGGITVSLFLHGFVDSFWGLMTVRALAGMAGGVLSGAAVAYVGDYFPYEKRGWANGWIMSGIAMGQILGIPMGTLLADLSGFRIPFVLFGGIMALTFILILIKVPQPNVTLSTDKVTFKGSIGKYYVLLKRPEVSAVAFSYVVMFLSISVYVVYLPTWLEESFGVSGTEIASLFFVGGIANVITGPIAGKLSDKIGRKSIIIISCIGLSLVMLITTYVITDFWIAYVVFFLTMVLIAMRISPFQALSTQLIKSDNRGSLMSLLVAIGQVGYGVGGSIAGPFYVQSGYVSNTIIGTVMILVMAYVVWRHIPEPDLNSTS</sequence>
<protein>
    <submittedName>
        <fullName evidence="8">MFS transporter</fullName>
    </submittedName>
</protein>
<accession>A0ABW5JHI0</accession>
<feature type="domain" description="Major facilitator superfamily (MFS) profile" evidence="7">
    <location>
        <begin position="12"/>
        <end position="395"/>
    </location>
</feature>